<keyword evidence="1" id="KW-0812">Transmembrane</keyword>
<evidence type="ECO:0008006" key="4">
    <source>
        <dbReference type="Google" id="ProtNLM"/>
    </source>
</evidence>
<accession>A0A1F5X2B2</accession>
<name>A0A1F5X2B2_9BACT</name>
<reference evidence="2 3" key="1">
    <citation type="journal article" date="2016" name="Nat. Commun.">
        <title>Thousands of microbial genomes shed light on interconnected biogeochemical processes in an aquifer system.</title>
        <authorList>
            <person name="Anantharaman K."/>
            <person name="Brown C.T."/>
            <person name="Hug L.A."/>
            <person name="Sharon I."/>
            <person name="Castelle C.J."/>
            <person name="Probst A.J."/>
            <person name="Thomas B.C."/>
            <person name="Singh A."/>
            <person name="Wilkins M.J."/>
            <person name="Karaoz U."/>
            <person name="Brodie E.L."/>
            <person name="Williams K.H."/>
            <person name="Hubbard S.S."/>
            <person name="Banfield J.F."/>
        </authorList>
    </citation>
    <scope>NUCLEOTIDE SEQUENCE [LARGE SCALE GENOMIC DNA]</scope>
</reference>
<dbReference type="EMBL" id="MFIA01000033">
    <property type="protein sequence ID" value="OGF82036.1"/>
    <property type="molecule type" value="Genomic_DNA"/>
</dbReference>
<organism evidence="2 3">
    <name type="scientific">Candidatus Giovannonibacteria bacterium RIFCSPLOWO2_01_FULL_44_16</name>
    <dbReference type="NCBI Taxonomy" id="1798348"/>
    <lineage>
        <taxon>Bacteria</taxon>
        <taxon>Candidatus Giovannoniibacteriota</taxon>
    </lineage>
</organism>
<feature type="transmembrane region" description="Helical" evidence="1">
    <location>
        <begin position="74"/>
        <end position="94"/>
    </location>
</feature>
<evidence type="ECO:0000313" key="3">
    <source>
        <dbReference type="Proteomes" id="UP000178046"/>
    </source>
</evidence>
<evidence type="ECO:0000256" key="1">
    <source>
        <dbReference type="SAM" id="Phobius"/>
    </source>
</evidence>
<sequence length="105" mass="11652">MTCSLALATLLVPAFLRIQYPALTILALAVIGVLMLAIKWNKRNALLYLAIFVSGPIAESISIYFGAWSYNDSTYFGIPFWLPFVWGNASLYIVRVKALIDSFTA</sequence>
<comment type="caution">
    <text evidence="2">The sequence shown here is derived from an EMBL/GenBank/DDBJ whole genome shotgun (WGS) entry which is preliminary data.</text>
</comment>
<protein>
    <recommendedName>
        <fullName evidence="4">Lycopene cyclase domain-containing protein</fullName>
    </recommendedName>
</protein>
<dbReference type="AlphaFoldDB" id="A0A1F5X2B2"/>
<feature type="transmembrane region" description="Helical" evidence="1">
    <location>
        <begin position="45"/>
        <end position="68"/>
    </location>
</feature>
<dbReference type="Proteomes" id="UP000178046">
    <property type="component" value="Unassembled WGS sequence"/>
</dbReference>
<gene>
    <name evidence="2" type="ORF">A2924_00330</name>
</gene>
<proteinExistence type="predicted"/>
<feature type="transmembrane region" description="Helical" evidence="1">
    <location>
        <begin position="20"/>
        <end position="38"/>
    </location>
</feature>
<keyword evidence="1" id="KW-1133">Transmembrane helix</keyword>
<evidence type="ECO:0000313" key="2">
    <source>
        <dbReference type="EMBL" id="OGF82036.1"/>
    </source>
</evidence>
<keyword evidence="1" id="KW-0472">Membrane</keyword>